<dbReference type="InterPro" id="IPR036641">
    <property type="entry name" value="HPT_dom_sf"/>
</dbReference>
<dbReference type="SUPFAM" id="SSF47226">
    <property type="entry name" value="Histidine-containing phosphotransfer domain, HPT domain"/>
    <property type="match status" value="1"/>
</dbReference>
<dbReference type="AlphaFoldDB" id="A0A1H6KPT2"/>
<reference evidence="4" key="1">
    <citation type="submission" date="2016-10" db="EMBL/GenBank/DDBJ databases">
        <authorList>
            <person name="Varghese N."/>
            <person name="Submissions S."/>
        </authorList>
    </citation>
    <scope>NUCLEOTIDE SEQUENCE [LARGE SCALE GENOMIC DNA]</scope>
    <source>
        <strain evidence="4">DSM 17616</strain>
    </source>
</reference>
<evidence type="ECO:0000313" key="3">
    <source>
        <dbReference type="EMBL" id="SEH74866.1"/>
    </source>
</evidence>
<protein>
    <submittedName>
        <fullName evidence="3">Hpt domain-containing protein</fullName>
    </submittedName>
</protein>
<evidence type="ECO:0000256" key="1">
    <source>
        <dbReference type="ARBA" id="ARBA00023012"/>
    </source>
</evidence>
<feature type="domain" description="HPt" evidence="2">
    <location>
        <begin position="32"/>
        <end position="110"/>
    </location>
</feature>
<name>A0A1H6KPT2_9GAMM</name>
<dbReference type="InterPro" id="IPR008207">
    <property type="entry name" value="Sig_transdc_His_kin_Hpt_dom"/>
</dbReference>
<proteinExistence type="predicted"/>
<evidence type="ECO:0000259" key="2">
    <source>
        <dbReference type="Pfam" id="PF01627"/>
    </source>
</evidence>
<dbReference type="Proteomes" id="UP000199371">
    <property type="component" value="Unassembled WGS sequence"/>
</dbReference>
<dbReference type="RefSeq" id="WP_177172167.1">
    <property type="nucleotide sequence ID" value="NZ_FNXF01000003.1"/>
</dbReference>
<keyword evidence="1" id="KW-0902">Two-component regulatory system</keyword>
<dbReference type="Gene3D" id="1.20.120.160">
    <property type="entry name" value="HPT domain"/>
    <property type="match status" value="1"/>
</dbReference>
<organism evidence="3 4">
    <name type="scientific">Rheinheimera pacifica</name>
    <dbReference type="NCBI Taxonomy" id="173990"/>
    <lineage>
        <taxon>Bacteria</taxon>
        <taxon>Pseudomonadati</taxon>
        <taxon>Pseudomonadota</taxon>
        <taxon>Gammaproteobacteria</taxon>
        <taxon>Chromatiales</taxon>
        <taxon>Chromatiaceae</taxon>
        <taxon>Rheinheimera</taxon>
    </lineage>
</organism>
<gene>
    <name evidence="3" type="ORF">SAMN05660691_01228</name>
</gene>
<sequence>MAEPATLPVLDLNVLIAMYGDDSAETITLALSGFRREATHYVQQLQDVGQPSARKDHAPTDNVQTDNALADTARLCHSLKSMCGLVGAAKLMQLCIALEQAAWQQDLPTLQSGLLKLAGVWPETLAMLNLILLQHGYTDV</sequence>
<keyword evidence="4" id="KW-1185">Reference proteome</keyword>
<evidence type="ECO:0000313" key="4">
    <source>
        <dbReference type="Proteomes" id="UP000199371"/>
    </source>
</evidence>
<dbReference type="EMBL" id="FNXF01000003">
    <property type="protein sequence ID" value="SEH74866.1"/>
    <property type="molecule type" value="Genomic_DNA"/>
</dbReference>
<dbReference type="GO" id="GO:0004672">
    <property type="term" value="F:protein kinase activity"/>
    <property type="evidence" value="ECO:0007669"/>
    <property type="project" value="UniProtKB-ARBA"/>
</dbReference>
<dbReference type="Pfam" id="PF01627">
    <property type="entry name" value="Hpt"/>
    <property type="match status" value="1"/>
</dbReference>
<dbReference type="STRING" id="173990.SAMN05660691_01228"/>
<accession>A0A1H6KPT2</accession>
<dbReference type="GO" id="GO:0000160">
    <property type="term" value="P:phosphorelay signal transduction system"/>
    <property type="evidence" value="ECO:0007669"/>
    <property type="project" value="UniProtKB-KW"/>
</dbReference>